<dbReference type="InterPro" id="IPR036691">
    <property type="entry name" value="Endo/exonu/phosph_ase_sf"/>
</dbReference>
<gene>
    <name evidence="4" type="ORF">FSB_LOCUS12260</name>
</gene>
<dbReference type="Pfam" id="PF03372">
    <property type="entry name" value="Exo_endo_phos"/>
    <property type="match status" value="1"/>
</dbReference>
<feature type="compositionally biased region" description="Pro residues" evidence="1">
    <location>
        <begin position="1"/>
        <end position="34"/>
    </location>
</feature>
<dbReference type="PANTHER" id="PTHR46890">
    <property type="entry name" value="NON-LTR RETROLELEMENT REVERSE TRANSCRIPTASE-LIKE PROTEIN-RELATED"/>
    <property type="match status" value="1"/>
</dbReference>
<dbReference type="InterPro" id="IPR026960">
    <property type="entry name" value="RVT-Znf"/>
</dbReference>
<dbReference type="SUPFAM" id="SSF56219">
    <property type="entry name" value="DNase I-like"/>
    <property type="match status" value="1"/>
</dbReference>
<feature type="compositionally biased region" description="Basic and acidic residues" evidence="1">
    <location>
        <begin position="313"/>
        <end position="323"/>
    </location>
</feature>
<feature type="compositionally biased region" description="Polar residues" evidence="1">
    <location>
        <begin position="324"/>
        <end position="336"/>
    </location>
</feature>
<proteinExistence type="predicted"/>
<evidence type="ECO:0000256" key="1">
    <source>
        <dbReference type="SAM" id="MobiDB-lite"/>
    </source>
</evidence>
<sequence length="1559" mass="175936">MSPPNPPSSITLPPPPPSFTSYPPPPPLSRPPLAPTTILPTYPPPYTQISYPAPPPPLTPIPTLIHPQLPYPIYPSNPSYLASLKNTVAPTPPSTEWPATHSILQHPPYAERQEPSLTHQPIAQSMPSSKKSSVFRLGAKSFTLLFDGGRVSPYLIKERRGRFQGSLWLNLIGLKWLLGVIEQSEKKSTQTSLVEVILAGGIPSRTGKGKPEILGSLRDPRVTDFLVASISPSADMGSKISNLNSRVRMDPVAPRPTRKTGFIWKPKSNTLQITKNLGEARKAQWVPLRHKAVGLAQNNPLKGPTNEINQAHKSLEPGFDKPTSKASDGNISSSEVEASRPVDLRADLVVELQMVTHGGSAPTIASPLVIGASPNSDEAQYKVGETSGVEHDEESEDSESVRVDLADSASDLGLMMVVPATVGEFPEVETLMLEDTGSVAEENPLPLVTFCSVEDRDASSPLSCPPLDRIDPTECPISFMIDCGVSPNQYSQWVKKHYGGFCKLVGFPMDTHEQECLALLQRIEAERFKYKSSTKVKQAAGSVRKGARELRNLQRIISWNVRGLNNPQKRERVKYWLRHWKGDSVCLQETKLDFLDRRIVRSLWSNPYVDWEFLEAVGTSGGCFCYGINVFWRSWIPLQDLWVELRDIRQRWTNPWCMFGDFNVIRFPSERLRCRRLTSPMLEFSDFVEDLNLVDLPLGGGRFTWSSGSANPSLSRIDRFLISSDWEDQFPDVVQSMLPRPLSDHHPILLETGKLTGGKRSFKFEKMWLKTEGFVDRVKTWWSSYPFTGSPSFVLASKLKALKEDLKHWNKHEFGDINLKQIQLMAELSQLDEKEEKGGDNNTKYFHKMANSNRRRNYMHKVEVDGIVHETDKEIRDNVVSFYEELYQETENWRPSVDGLDFHSIGAAKSSHLERKFDREEVFQVLKDLQGDKAPGPDGFSMAFFHKCWEVVGDNIMDFFEEFHTHCKFEKSLNATFIALIPKKRDALNIRDFRPISLVGSMYKLLSKVLANRIRLVMESLISSSQNAFVGGRQTLDSVLIANECLDSRLKSSIPGILCIPSQLDIEKAYDHSMGLLEGFFGSSLGLRQGDSLSPLLFLLIMEALSRLLPKNGGSEPYSGFSGRYAWSKFSISGKSCLVLRRSLACMLIWLRSEMVPVGVVDRAQYKAMNVWNSVLEKIERRLANWQTLYLSKGGRLTLLKSILASFPTYFLSLFTIPISVAQRIEKLQRNFLWGGMGDTQKYHLLCWSNGCGALRLKNLIYGEESLLQNTVRNGVVGSPSRIGGAHGCGLWKSISMGWGTLLEQIRFSVGRGDRIRFWKDKWCGDTPLKDVFPLLFLCSANQEASIESVMSRSDMSTALREGILCYGSFTGLGEFDVSSYYCALQAPTRIHFLWKIIWGVKAPRRISFFTWTAARGKILTCDNLMRRGHVLAGWCCMCKNHWETGDHLLLHCEIATALWSFVFTMFRVQWVLPAKVLDLLLGWYNWFGKKSSAVWNLAPLCVMWSLWQERNRRIFEDLENPFSHLQEQFSGLLFDCSRSWGFTEASSLPEFVVSLIAD</sequence>
<feature type="compositionally biased region" description="Polar residues" evidence="1">
    <location>
        <begin position="296"/>
        <end position="312"/>
    </location>
</feature>
<evidence type="ECO:0000259" key="3">
    <source>
        <dbReference type="Pfam" id="PF13966"/>
    </source>
</evidence>
<evidence type="ECO:0008006" key="5">
    <source>
        <dbReference type="Google" id="ProtNLM"/>
    </source>
</evidence>
<dbReference type="SUPFAM" id="SSF81995">
    <property type="entry name" value="beta-sandwich domain of Sec23/24"/>
    <property type="match status" value="1"/>
</dbReference>
<organism evidence="4">
    <name type="scientific">Fagus sylvatica</name>
    <name type="common">Beechnut</name>
    <dbReference type="NCBI Taxonomy" id="28930"/>
    <lineage>
        <taxon>Eukaryota</taxon>
        <taxon>Viridiplantae</taxon>
        <taxon>Streptophyta</taxon>
        <taxon>Embryophyta</taxon>
        <taxon>Tracheophyta</taxon>
        <taxon>Spermatophyta</taxon>
        <taxon>Magnoliopsida</taxon>
        <taxon>eudicotyledons</taxon>
        <taxon>Gunneridae</taxon>
        <taxon>Pentapetalae</taxon>
        <taxon>rosids</taxon>
        <taxon>fabids</taxon>
        <taxon>Fagales</taxon>
        <taxon>Fagaceae</taxon>
        <taxon>Fagus</taxon>
    </lineage>
</organism>
<dbReference type="PANTHER" id="PTHR46890:SF50">
    <property type="entry name" value="RNA-DIRECTED DNA POLYMERASE, EUKARYOTA, REVERSE TRANSCRIPTASE ZINC-BINDING DOMAIN PROTEIN-RELATED"/>
    <property type="match status" value="1"/>
</dbReference>
<dbReference type="InterPro" id="IPR005135">
    <property type="entry name" value="Endo/exonuclease/phosphatase"/>
</dbReference>
<name>A0A2N9FB74_FAGSY</name>
<feature type="region of interest" description="Disordered" evidence="1">
    <location>
        <begin position="296"/>
        <end position="338"/>
    </location>
</feature>
<dbReference type="InterPro" id="IPR052343">
    <property type="entry name" value="Retrotransposon-Effector_Assoc"/>
</dbReference>
<feature type="domain" description="Reverse transcriptase zinc-binding" evidence="3">
    <location>
        <begin position="1376"/>
        <end position="1460"/>
    </location>
</feature>
<accession>A0A2N9FB74</accession>
<dbReference type="Gene3D" id="3.60.10.10">
    <property type="entry name" value="Endonuclease/exonuclease/phosphatase"/>
    <property type="match status" value="1"/>
</dbReference>
<dbReference type="EMBL" id="OIVN01000705">
    <property type="protein sequence ID" value="SPC84378.1"/>
    <property type="molecule type" value="Genomic_DNA"/>
</dbReference>
<dbReference type="Pfam" id="PF13966">
    <property type="entry name" value="zf-RVT"/>
    <property type="match status" value="1"/>
</dbReference>
<protein>
    <recommendedName>
        <fullName evidence="5">Reverse transcriptase domain-containing protein</fullName>
    </recommendedName>
</protein>
<feature type="compositionally biased region" description="Pro residues" evidence="1">
    <location>
        <begin position="41"/>
        <end position="53"/>
    </location>
</feature>
<reference evidence="4" key="1">
    <citation type="submission" date="2018-02" db="EMBL/GenBank/DDBJ databases">
        <authorList>
            <person name="Cohen D.B."/>
            <person name="Kent A.D."/>
        </authorList>
    </citation>
    <scope>NUCLEOTIDE SEQUENCE</scope>
</reference>
<dbReference type="CDD" id="cd01650">
    <property type="entry name" value="RT_nLTR_like"/>
    <property type="match status" value="1"/>
</dbReference>
<evidence type="ECO:0000313" key="4">
    <source>
        <dbReference type="EMBL" id="SPC84378.1"/>
    </source>
</evidence>
<dbReference type="GO" id="GO:0003824">
    <property type="term" value="F:catalytic activity"/>
    <property type="evidence" value="ECO:0007669"/>
    <property type="project" value="InterPro"/>
</dbReference>
<feature type="region of interest" description="Disordered" evidence="1">
    <location>
        <begin position="1"/>
        <end position="53"/>
    </location>
</feature>
<evidence type="ECO:0000259" key="2">
    <source>
        <dbReference type="Pfam" id="PF03372"/>
    </source>
</evidence>
<feature type="domain" description="Endonuclease/exonuclease/phosphatase" evidence="2">
    <location>
        <begin position="557"/>
        <end position="745"/>
    </location>
</feature>